<dbReference type="EMBL" id="JH712109">
    <property type="protein sequence ID" value="EFO20238.1"/>
    <property type="molecule type" value="Genomic_DNA"/>
</dbReference>
<dbReference type="RefSeq" id="XP_003143832.1">
    <property type="nucleotide sequence ID" value="XM_003143784.1"/>
</dbReference>
<protein>
    <submittedName>
        <fullName evidence="1">Uncharacterized protein</fullName>
    </submittedName>
</protein>
<dbReference type="GeneID" id="9945677"/>
<organism evidence="1">
    <name type="scientific">Loa loa</name>
    <name type="common">Eye worm</name>
    <name type="synonym">Filaria loa</name>
    <dbReference type="NCBI Taxonomy" id="7209"/>
    <lineage>
        <taxon>Eukaryota</taxon>
        <taxon>Metazoa</taxon>
        <taxon>Ecdysozoa</taxon>
        <taxon>Nematoda</taxon>
        <taxon>Chromadorea</taxon>
        <taxon>Rhabditida</taxon>
        <taxon>Spirurina</taxon>
        <taxon>Spiruromorpha</taxon>
        <taxon>Filarioidea</taxon>
        <taxon>Onchocercidae</taxon>
        <taxon>Loa</taxon>
    </lineage>
</organism>
<name>A0A1S0TTY3_LOALO</name>
<gene>
    <name evidence="1" type="ORF">LOAG_08252</name>
</gene>
<dbReference type="AlphaFoldDB" id="A0A1S0TTY3"/>
<dbReference type="InParanoid" id="A0A1S0TTY3"/>
<dbReference type="CTD" id="9945677"/>
<accession>A0A1S0TTY3</accession>
<reference evidence="1" key="1">
    <citation type="submission" date="2012-04" db="EMBL/GenBank/DDBJ databases">
        <title>The Genome Sequence of Loa loa.</title>
        <authorList>
            <consortium name="The Broad Institute Genome Sequencing Platform"/>
            <consortium name="Broad Institute Genome Sequencing Center for Infectious Disease"/>
            <person name="Nutman T.B."/>
            <person name="Fink D.L."/>
            <person name="Russ C."/>
            <person name="Young S."/>
            <person name="Zeng Q."/>
            <person name="Gargeya S."/>
            <person name="Alvarado L."/>
            <person name="Berlin A."/>
            <person name="Chapman S.B."/>
            <person name="Chen Z."/>
            <person name="Freedman E."/>
            <person name="Gellesch M."/>
            <person name="Goldberg J."/>
            <person name="Griggs A."/>
            <person name="Gujja S."/>
            <person name="Heilman E.R."/>
            <person name="Heiman D."/>
            <person name="Howarth C."/>
            <person name="Mehta T."/>
            <person name="Neiman D."/>
            <person name="Pearson M."/>
            <person name="Roberts A."/>
            <person name="Saif S."/>
            <person name="Shea T."/>
            <person name="Shenoy N."/>
            <person name="Sisk P."/>
            <person name="Stolte C."/>
            <person name="Sykes S."/>
            <person name="White J."/>
            <person name="Yandava C."/>
            <person name="Haas B."/>
            <person name="Henn M.R."/>
            <person name="Nusbaum C."/>
            <person name="Birren B."/>
        </authorList>
    </citation>
    <scope>NUCLEOTIDE SEQUENCE [LARGE SCALE GENOMIC DNA]</scope>
</reference>
<evidence type="ECO:0000313" key="1">
    <source>
        <dbReference type="EMBL" id="EFO20238.1"/>
    </source>
</evidence>
<proteinExistence type="predicted"/>
<dbReference type="KEGG" id="loa:LOAG_08252"/>
<sequence length="131" mass="15056">MLFYTQPLVASVLQLITIKSSKPQKNTLVQTVCASVLGLILRKFNSRFTEEHDDLHQLFVDKSTCCSTSHELETIASHFKIHTNFTNTSVKIITKKHFGNLIFLTKIQDILGLMKFIYKYETATWKNSKES</sequence>